<gene>
    <name evidence="1" type="ORF">AVEN_144640_1</name>
</gene>
<name>A0A4Y2BA76_ARAVE</name>
<dbReference type="EMBL" id="BGPR01082873">
    <property type="protein sequence ID" value="GBL88953.1"/>
    <property type="molecule type" value="Genomic_DNA"/>
</dbReference>
<comment type="caution">
    <text evidence="1">The sequence shown here is derived from an EMBL/GenBank/DDBJ whole genome shotgun (WGS) entry which is preliminary data.</text>
</comment>
<accession>A0A4Y2BA76</accession>
<evidence type="ECO:0000313" key="1">
    <source>
        <dbReference type="EMBL" id="GBL88953.1"/>
    </source>
</evidence>
<keyword evidence="2" id="KW-1185">Reference proteome</keyword>
<reference evidence="1 2" key="1">
    <citation type="journal article" date="2019" name="Sci. Rep.">
        <title>Orb-weaving spider Araneus ventricosus genome elucidates the spidroin gene catalogue.</title>
        <authorList>
            <person name="Kono N."/>
            <person name="Nakamura H."/>
            <person name="Ohtoshi R."/>
            <person name="Moran D.A.P."/>
            <person name="Shinohara A."/>
            <person name="Yoshida Y."/>
            <person name="Fujiwara M."/>
            <person name="Mori M."/>
            <person name="Tomita M."/>
            <person name="Arakawa K."/>
        </authorList>
    </citation>
    <scope>NUCLEOTIDE SEQUENCE [LARGE SCALE GENOMIC DNA]</scope>
</reference>
<organism evidence="1 2">
    <name type="scientific">Araneus ventricosus</name>
    <name type="common">Orbweaver spider</name>
    <name type="synonym">Epeira ventricosa</name>
    <dbReference type="NCBI Taxonomy" id="182803"/>
    <lineage>
        <taxon>Eukaryota</taxon>
        <taxon>Metazoa</taxon>
        <taxon>Ecdysozoa</taxon>
        <taxon>Arthropoda</taxon>
        <taxon>Chelicerata</taxon>
        <taxon>Arachnida</taxon>
        <taxon>Araneae</taxon>
        <taxon>Araneomorphae</taxon>
        <taxon>Entelegynae</taxon>
        <taxon>Araneoidea</taxon>
        <taxon>Araneidae</taxon>
        <taxon>Araneus</taxon>
    </lineage>
</organism>
<protein>
    <submittedName>
        <fullName evidence="1">Uncharacterized protein</fullName>
    </submittedName>
</protein>
<evidence type="ECO:0000313" key="2">
    <source>
        <dbReference type="Proteomes" id="UP000499080"/>
    </source>
</evidence>
<dbReference type="AlphaFoldDB" id="A0A4Y2BA76"/>
<proteinExistence type="predicted"/>
<dbReference type="Proteomes" id="UP000499080">
    <property type="component" value="Unassembled WGS sequence"/>
</dbReference>
<sequence length="167" mass="18513">MVPTNEKGDFCCSAVISHDRSKTGHFLPVHSTAFHCLAHPFRQVIHRPLCATKSIHYQSLLILYLPHPAFKTLTLCSLFRFPLESLPFPHVSIQVAFQNFSPGSPNGAVGYPDWLDIQPSAPHHSNSHRFLALTTSFGVERSGRECPGLEISVIDGCVYAKIIGYKS</sequence>